<dbReference type="GO" id="GO:0046872">
    <property type="term" value="F:metal ion binding"/>
    <property type="evidence" value="ECO:0007669"/>
    <property type="project" value="UniProtKB-KW"/>
</dbReference>
<evidence type="ECO:0000256" key="3">
    <source>
        <dbReference type="ARBA" id="ARBA00022723"/>
    </source>
</evidence>
<comment type="caution">
    <text evidence="10">Lacks conserved residue(s) required for the propagation of feature annotation.</text>
</comment>
<evidence type="ECO:0000256" key="1">
    <source>
        <dbReference type="ARBA" id="ARBA00008023"/>
    </source>
</evidence>
<feature type="binding site" evidence="10">
    <location>
        <begin position="183"/>
        <end position="184"/>
    </location>
    <ligand>
        <name>substrate</name>
    </ligand>
</feature>
<dbReference type="GO" id="GO:0035870">
    <property type="term" value="F:dITP diphosphatase activity"/>
    <property type="evidence" value="ECO:0007669"/>
    <property type="project" value="UniProtKB-UniRule"/>
</dbReference>
<evidence type="ECO:0000256" key="10">
    <source>
        <dbReference type="HAMAP-Rule" id="MF_01405"/>
    </source>
</evidence>
<comment type="cofactor">
    <cofactor evidence="10">
        <name>Mg(2+)</name>
        <dbReference type="ChEBI" id="CHEBI:18420"/>
    </cofactor>
    <text evidence="10">Binds 1 Mg(2+) ion per subunit.</text>
</comment>
<dbReference type="GO" id="GO:0036220">
    <property type="term" value="F:ITP diphosphatase activity"/>
    <property type="evidence" value="ECO:0007669"/>
    <property type="project" value="UniProtKB-UniRule"/>
</dbReference>
<comment type="similarity">
    <text evidence="1 10 11">Belongs to the HAM1 NTPase family.</text>
</comment>
<dbReference type="InterPro" id="IPR029001">
    <property type="entry name" value="ITPase-like_fam"/>
</dbReference>
<feature type="binding site" evidence="10">
    <location>
        <position position="73"/>
    </location>
    <ligand>
        <name>substrate</name>
    </ligand>
</feature>
<dbReference type="InterPro" id="IPR002637">
    <property type="entry name" value="RdgB/HAM1"/>
</dbReference>
<dbReference type="PANTHER" id="PTHR11067">
    <property type="entry name" value="INOSINE TRIPHOSPHATE PYROPHOSPHATASE/HAM1 PROTEIN"/>
    <property type="match status" value="1"/>
</dbReference>
<keyword evidence="6 10" id="KW-0460">Magnesium</keyword>
<comment type="catalytic activity">
    <reaction evidence="9 10">
        <text>XTP + H2O = XMP + diphosphate + H(+)</text>
        <dbReference type="Rhea" id="RHEA:28610"/>
        <dbReference type="ChEBI" id="CHEBI:15377"/>
        <dbReference type="ChEBI" id="CHEBI:15378"/>
        <dbReference type="ChEBI" id="CHEBI:33019"/>
        <dbReference type="ChEBI" id="CHEBI:57464"/>
        <dbReference type="ChEBI" id="CHEBI:61314"/>
        <dbReference type="EC" id="3.6.1.66"/>
    </reaction>
</comment>
<feature type="binding site" evidence="10">
    <location>
        <begin position="8"/>
        <end position="13"/>
    </location>
    <ligand>
        <name>substrate</name>
    </ligand>
</feature>
<feature type="binding site" evidence="10">
    <location>
        <begin position="155"/>
        <end position="158"/>
    </location>
    <ligand>
        <name>substrate</name>
    </ligand>
</feature>
<keyword evidence="3 10" id="KW-0479">Metal-binding</keyword>
<dbReference type="Proteomes" id="UP000253509">
    <property type="component" value="Unassembled WGS sequence"/>
</dbReference>
<evidence type="ECO:0000256" key="7">
    <source>
        <dbReference type="ARBA" id="ARBA00023080"/>
    </source>
</evidence>
<evidence type="ECO:0000256" key="2">
    <source>
        <dbReference type="ARBA" id="ARBA00011738"/>
    </source>
</evidence>
<dbReference type="GO" id="GO:0009146">
    <property type="term" value="P:purine nucleoside triphosphate catabolic process"/>
    <property type="evidence" value="ECO:0007669"/>
    <property type="project" value="UniProtKB-UniRule"/>
</dbReference>
<dbReference type="GO" id="GO:0005829">
    <property type="term" value="C:cytosol"/>
    <property type="evidence" value="ECO:0007669"/>
    <property type="project" value="TreeGrafter"/>
</dbReference>
<feature type="active site" description="Proton acceptor" evidence="10">
    <location>
        <position position="72"/>
    </location>
</feature>
<proteinExistence type="inferred from homology"/>
<reference evidence="12 13" key="1">
    <citation type="submission" date="2018-06" db="EMBL/GenBank/DDBJ databases">
        <title>Freshwater and sediment microbial communities from various areas in North America, analyzing microbe dynamics in response to fracking.</title>
        <authorList>
            <person name="Lamendella R."/>
        </authorList>
    </citation>
    <scope>NUCLEOTIDE SEQUENCE [LARGE SCALE GENOMIC DNA]</scope>
    <source>
        <strain evidence="12 13">3b_TX</strain>
    </source>
</reference>
<dbReference type="GO" id="GO:0009117">
    <property type="term" value="P:nucleotide metabolic process"/>
    <property type="evidence" value="ECO:0007669"/>
    <property type="project" value="UniProtKB-KW"/>
</dbReference>
<dbReference type="EC" id="3.6.1.66" evidence="10"/>
<name>A0A366IG51_9MICO</name>
<sequence length="203" mass="21142">MTTFVLATHNEKKRTELLAVLQPHLGADTEVRSAGELGLGDVAETGTTFAENALIKARAAAAATGLPAIADDSGICVDVLGGAPGIFSARWAGRHGDDRANLELLLAQLSDIADEHRGAQFRCAAAAVTVDGRELTAEGVMPGRLARTPVGEHGFGYDPIFVPEGSTRSAAQLTPEEKNARSHRRLAFDALARLLADHGGGLG</sequence>
<comment type="catalytic activity">
    <reaction evidence="10">
        <text>ITP + H2O = IMP + diphosphate + H(+)</text>
        <dbReference type="Rhea" id="RHEA:29399"/>
        <dbReference type="ChEBI" id="CHEBI:15377"/>
        <dbReference type="ChEBI" id="CHEBI:15378"/>
        <dbReference type="ChEBI" id="CHEBI:33019"/>
        <dbReference type="ChEBI" id="CHEBI:58053"/>
        <dbReference type="ChEBI" id="CHEBI:61402"/>
        <dbReference type="EC" id="3.6.1.66"/>
    </reaction>
</comment>
<evidence type="ECO:0000256" key="4">
    <source>
        <dbReference type="ARBA" id="ARBA00022741"/>
    </source>
</evidence>
<evidence type="ECO:0000313" key="13">
    <source>
        <dbReference type="Proteomes" id="UP000253509"/>
    </source>
</evidence>
<dbReference type="GO" id="GO:0000166">
    <property type="term" value="F:nucleotide binding"/>
    <property type="evidence" value="ECO:0007669"/>
    <property type="project" value="UniProtKB-KW"/>
</dbReference>
<feature type="binding site" evidence="10">
    <location>
        <position position="72"/>
    </location>
    <ligand>
        <name>Mg(2+)</name>
        <dbReference type="ChEBI" id="CHEBI:18420"/>
    </ligand>
</feature>
<dbReference type="NCBIfam" id="TIGR00042">
    <property type="entry name" value="RdgB/HAM1 family non-canonical purine NTP pyrophosphatase"/>
    <property type="match status" value="1"/>
</dbReference>
<comment type="subunit">
    <text evidence="2 10">Homodimer.</text>
</comment>
<evidence type="ECO:0000256" key="9">
    <source>
        <dbReference type="ARBA" id="ARBA00052017"/>
    </source>
</evidence>
<keyword evidence="5 10" id="KW-0378">Hydrolase</keyword>
<keyword evidence="4 10" id="KW-0547">Nucleotide-binding</keyword>
<evidence type="ECO:0000256" key="8">
    <source>
        <dbReference type="ARBA" id="ARBA00051875"/>
    </source>
</evidence>
<dbReference type="RefSeq" id="WP_113904917.1">
    <property type="nucleotide sequence ID" value="NZ_QNSB01000009.1"/>
</dbReference>
<gene>
    <name evidence="12" type="ORF">DFO65_109126</name>
</gene>
<dbReference type="SUPFAM" id="SSF52972">
    <property type="entry name" value="ITPase-like"/>
    <property type="match status" value="1"/>
</dbReference>
<dbReference type="AlphaFoldDB" id="A0A366IG51"/>
<dbReference type="GO" id="GO:0017111">
    <property type="term" value="F:ribonucleoside triphosphate phosphatase activity"/>
    <property type="evidence" value="ECO:0007669"/>
    <property type="project" value="InterPro"/>
</dbReference>
<evidence type="ECO:0000313" key="12">
    <source>
        <dbReference type="EMBL" id="RBP70353.1"/>
    </source>
</evidence>
<comment type="catalytic activity">
    <reaction evidence="8 10">
        <text>dITP + H2O = dIMP + diphosphate + H(+)</text>
        <dbReference type="Rhea" id="RHEA:28342"/>
        <dbReference type="ChEBI" id="CHEBI:15377"/>
        <dbReference type="ChEBI" id="CHEBI:15378"/>
        <dbReference type="ChEBI" id="CHEBI:33019"/>
        <dbReference type="ChEBI" id="CHEBI:61194"/>
        <dbReference type="ChEBI" id="CHEBI:61382"/>
        <dbReference type="EC" id="3.6.1.66"/>
    </reaction>
</comment>
<comment type="function">
    <text evidence="10">Pyrophosphatase that catalyzes the hydrolysis of nucleoside triphosphates to their monophosphate derivatives, with a high preference for the non-canonical purine nucleotides XTP (xanthosine triphosphate), dITP (deoxyinosine triphosphate) and ITP. Seems to function as a house-cleaning enzyme that removes non-canonical purine nucleotides from the nucleotide pool, thus preventing their incorporation into DNA/RNA and avoiding chromosomal lesions.</text>
</comment>
<organism evidence="12 13">
    <name type="scientific">Brevibacterium celere</name>
    <dbReference type="NCBI Taxonomy" id="225845"/>
    <lineage>
        <taxon>Bacteria</taxon>
        <taxon>Bacillati</taxon>
        <taxon>Actinomycetota</taxon>
        <taxon>Actinomycetes</taxon>
        <taxon>Micrococcales</taxon>
        <taxon>Brevibacteriaceae</taxon>
        <taxon>Brevibacterium</taxon>
    </lineage>
</organism>
<dbReference type="Gene3D" id="3.90.950.10">
    <property type="match status" value="1"/>
</dbReference>
<accession>A0A366IG51</accession>
<dbReference type="FunFam" id="3.90.950.10:FF:000001">
    <property type="entry name" value="dITP/XTP pyrophosphatase"/>
    <property type="match status" value="1"/>
</dbReference>
<dbReference type="InterPro" id="IPR020922">
    <property type="entry name" value="dITP/XTP_pyrophosphatase"/>
</dbReference>
<protein>
    <recommendedName>
        <fullName evidence="10">dITP/XTP pyrophosphatase</fullName>
        <ecNumber evidence="10">3.6.1.66</ecNumber>
    </recommendedName>
    <alternativeName>
        <fullName evidence="10">Non-canonical purine NTP pyrophosphatase</fullName>
    </alternativeName>
    <alternativeName>
        <fullName evidence="10">Non-standard purine NTP pyrophosphatase</fullName>
    </alternativeName>
    <alternativeName>
        <fullName evidence="10">Nucleoside-triphosphate diphosphatase</fullName>
    </alternativeName>
    <alternativeName>
        <fullName evidence="10">Nucleoside-triphosphate pyrophosphatase</fullName>
        <shortName evidence="10">NTPase</shortName>
    </alternativeName>
</protein>
<evidence type="ECO:0000256" key="6">
    <source>
        <dbReference type="ARBA" id="ARBA00022842"/>
    </source>
</evidence>
<dbReference type="CDD" id="cd00515">
    <property type="entry name" value="HAM1"/>
    <property type="match status" value="1"/>
</dbReference>
<comment type="caution">
    <text evidence="12">The sequence shown here is derived from an EMBL/GenBank/DDBJ whole genome shotgun (WGS) entry which is preliminary data.</text>
</comment>
<dbReference type="Pfam" id="PF01725">
    <property type="entry name" value="Ham1p_like"/>
    <property type="match status" value="1"/>
</dbReference>
<evidence type="ECO:0000256" key="5">
    <source>
        <dbReference type="ARBA" id="ARBA00022801"/>
    </source>
</evidence>
<keyword evidence="7 10" id="KW-0546">Nucleotide metabolism</keyword>
<dbReference type="EMBL" id="QNSB01000009">
    <property type="protein sequence ID" value="RBP70353.1"/>
    <property type="molecule type" value="Genomic_DNA"/>
</dbReference>
<dbReference type="PANTHER" id="PTHR11067:SF9">
    <property type="entry name" value="INOSINE TRIPHOSPHATE PYROPHOSPHATASE"/>
    <property type="match status" value="1"/>
</dbReference>
<evidence type="ECO:0000256" key="11">
    <source>
        <dbReference type="RuleBase" id="RU003781"/>
    </source>
</evidence>
<keyword evidence="13" id="KW-1185">Reference proteome</keyword>
<feature type="binding site" evidence="10">
    <location>
        <position position="178"/>
    </location>
    <ligand>
        <name>substrate</name>
    </ligand>
</feature>
<dbReference type="GO" id="GO:0036222">
    <property type="term" value="F:XTP diphosphatase activity"/>
    <property type="evidence" value="ECO:0007669"/>
    <property type="project" value="UniProtKB-UniRule"/>
</dbReference>
<dbReference type="HAMAP" id="MF_01405">
    <property type="entry name" value="Non_canon_purine_NTPase"/>
    <property type="match status" value="1"/>
</dbReference>